<dbReference type="GO" id="GO:0005829">
    <property type="term" value="C:cytosol"/>
    <property type="evidence" value="ECO:0007669"/>
    <property type="project" value="TreeGrafter"/>
</dbReference>
<organism evidence="15 16">
    <name type="scientific">Paenibacillus agilis</name>
    <dbReference type="NCBI Taxonomy" id="3020863"/>
    <lineage>
        <taxon>Bacteria</taxon>
        <taxon>Bacillati</taxon>
        <taxon>Bacillota</taxon>
        <taxon>Bacilli</taxon>
        <taxon>Bacillales</taxon>
        <taxon>Paenibacillaceae</taxon>
        <taxon>Paenibacillus</taxon>
    </lineage>
</organism>
<evidence type="ECO:0000256" key="4">
    <source>
        <dbReference type="ARBA" id="ARBA00022806"/>
    </source>
</evidence>
<keyword evidence="3 11" id="KW-0378">Hydrolase</keyword>
<feature type="domain" description="UvrD-like helicase C-terminal" evidence="14">
    <location>
        <begin position="319"/>
        <end position="621"/>
    </location>
</feature>
<dbReference type="GO" id="GO:0005524">
    <property type="term" value="F:ATP binding"/>
    <property type="evidence" value="ECO:0007669"/>
    <property type="project" value="UniProtKB-UniRule"/>
</dbReference>
<dbReference type="AlphaFoldDB" id="A0A559IL91"/>
<evidence type="ECO:0000256" key="9">
    <source>
        <dbReference type="ARBA" id="ARBA00034808"/>
    </source>
</evidence>
<evidence type="ECO:0000256" key="5">
    <source>
        <dbReference type="ARBA" id="ARBA00022840"/>
    </source>
</evidence>
<feature type="compositionally biased region" description="Low complexity" evidence="12">
    <location>
        <begin position="581"/>
        <end position="598"/>
    </location>
</feature>
<keyword evidence="6" id="KW-0238">DNA-binding</keyword>
<dbReference type="PANTHER" id="PTHR11070">
    <property type="entry name" value="UVRD / RECB / PCRA DNA HELICASE FAMILY MEMBER"/>
    <property type="match status" value="1"/>
</dbReference>
<reference evidence="15 16" key="1">
    <citation type="submission" date="2019-07" db="EMBL/GenBank/DDBJ databases">
        <authorList>
            <person name="Kim J."/>
        </authorList>
    </citation>
    <scope>NUCLEOTIDE SEQUENCE [LARGE SCALE GENOMIC DNA]</scope>
    <source>
        <strain evidence="15 16">N4</strain>
    </source>
</reference>
<dbReference type="InterPro" id="IPR014016">
    <property type="entry name" value="UvrD-like_ATP-bd"/>
</dbReference>
<dbReference type="EMBL" id="VNJK01000003">
    <property type="protein sequence ID" value="TVX88424.1"/>
    <property type="molecule type" value="Genomic_DNA"/>
</dbReference>
<dbReference type="GO" id="GO:0016887">
    <property type="term" value="F:ATP hydrolysis activity"/>
    <property type="evidence" value="ECO:0007669"/>
    <property type="project" value="RHEA"/>
</dbReference>
<dbReference type="Pfam" id="PF00580">
    <property type="entry name" value="UvrD-helicase"/>
    <property type="match status" value="1"/>
</dbReference>
<evidence type="ECO:0000313" key="16">
    <source>
        <dbReference type="Proteomes" id="UP000318102"/>
    </source>
</evidence>
<evidence type="ECO:0000256" key="12">
    <source>
        <dbReference type="SAM" id="MobiDB-lite"/>
    </source>
</evidence>
<evidence type="ECO:0000256" key="8">
    <source>
        <dbReference type="ARBA" id="ARBA00034617"/>
    </source>
</evidence>
<evidence type="ECO:0000256" key="2">
    <source>
        <dbReference type="ARBA" id="ARBA00022741"/>
    </source>
</evidence>
<dbReference type="Gene3D" id="3.40.50.300">
    <property type="entry name" value="P-loop containing nucleotide triphosphate hydrolases"/>
    <property type="match status" value="2"/>
</dbReference>
<dbReference type="PROSITE" id="PS51217">
    <property type="entry name" value="UVRD_HELICASE_CTER"/>
    <property type="match status" value="1"/>
</dbReference>
<dbReference type="CDD" id="cd18807">
    <property type="entry name" value="SF1_C_UvrD"/>
    <property type="match status" value="1"/>
</dbReference>
<evidence type="ECO:0000256" key="11">
    <source>
        <dbReference type="PROSITE-ProRule" id="PRU00560"/>
    </source>
</evidence>
<sequence length="716" mass="80394">MNDERTATNVPHSTPVEKGLKPQVSASDPAQDSWFFTALRERGLDLHEAQCEAVRHQHGPLLCLAGAGSGKTSVLTARAAYMIAVHEVPPEALWLVTFTNKAAAEMRSRLARLPGLTPAIAKRVQARTFHSFALTLLKAYAPPFTLLAEERARHGWMSRVLRELGLRDAVEAETVLAALSALKSRGESPADWRPADEGERNLQRAMIRYEEQKQARDVKDFDDLIVDIVKLLESDAELTDKLRRRFRYVMADEFQDTTPMQLRLLRHIADGSRNLAVFGDDDQTIYTFNGANHEHITQFHRLYPDVKQITLDYNFRSTPAIVGLGNGIIRCNKERLAKTMRAAVKKSTEASAPTPEAKPQYNRPTTTDEEAEAAIARIRKLTASGQYKLSDIAVLYRSAHASRAIVEYMTIQNVPFRQFGAEPLFYEHSSVKTLIDHLRLALQPRDLDALPSAVAALYVPKEAGMTYIRQADRTSAKKYPLVHLATCPGLAPFQQEAIKPRIRYLKKVAQMKPNHAVRDIRREFYDKWMAAMAGERATAYQEGTVDMLEELETSAQRFATIEQFLKHIDDLAAKYAAAAASTNAEDQSRSRQTQARQAIHAEQQDNEPDAVTLMTIHRAKGLEFPCVFIIGASEGVLPHRTALRQNPPAEREAAHRSKDRDEINTALVEEERRLMYVAVSRAKEQLHISSPAQIHGKQADVSRFITEAWSGVRSTK</sequence>
<dbReference type="CDD" id="cd17932">
    <property type="entry name" value="DEXQc_UvrD"/>
    <property type="match status" value="1"/>
</dbReference>
<dbReference type="GO" id="GO:0003677">
    <property type="term" value="F:DNA binding"/>
    <property type="evidence" value="ECO:0007669"/>
    <property type="project" value="UniProtKB-KW"/>
</dbReference>
<feature type="binding site" evidence="11">
    <location>
        <begin position="65"/>
        <end position="72"/>
    </location>
    <ligand>
        <name>ATP</name>
        <dbReference type="ChEBI" id="CHEBI:30616"/>
    </ligand>
</feature>
<keyword evidence="5 11" id="KW-0067">ATP-binding</keyword>
<dbReference type="GO" id="GO:0043138">
    <property type="term" value="F:3'-5' DNA helicase activity"/>
    <property type="evidence" value="ECO:0007669"/>
    <property type="project" value="UniProtKB-EC"/>
</dbReference>
<keyword evidence="2 11" id="KW-0547">Nucleotide-binding</keyword>
<comment type="caution">
    <text evidence="15">The sequence shown here is derived from an EMBL/GenBank/DDBJ whole genome shotgun (WGS) entry which is preliminary data.</text>
</comment>
<comment type="similarity">
    <text evidence="1">Belongs to the helicase family. UvrD subfamily.</text>
</comment>
<feature type="domain" description="UvrD-like helicase ATP-binding" evidence="13">
    <location>
        <begin position="44"/>
        <end position="318"/>
    </location>
</feature>
<keyword evidence="4 11" id="KW-0347">Helicase</keyword>
<dbReference type="Gene3D" id="1.10.10.160">
    <property type="match status" value="1"/>
</dbReference>
<dbReference type="OrthoDB" id="9810135at2"/>
<comment type="catalytic activity">
    <reaction evidence="10">
        <text>ATP + H2O = ADP + phosphate + H(+)</text>
        <dbReference type="Rhea" id="RHEA:13065"/>
        <dbReference type="ChEBI" id="CHEBI:15377"/>
        <dbReference type="ChEBI" id="CHEBI:15378"/>
        <dbReference type="ChEBI" id="CHEBI:30616"/>
        <dbReference type="ChEBI" id="CHEBI:43474"/>
        <dbReference type="ChEBI" id="CHEBI:456216"/>
        <dbReference type="EC" id="5.6.2.4"/>
    </reaction>
</comment>
<evidence type="ECO:0000256" key="7">
    <source>
        <dbReference type="ARBA" id="ARBA00023235"/>
    </source>
</evidence>
<evidence type="ECO:0000259" key="14">
    <source>
        <dbReference type="PROSITE" id="PS51217"/>
    </source>
</evidence>
<protein>
    <recommendedName>
        <fullName evidence="9">DNA 3'-5' helicase</fullName>
        <ecNumber evidence="9">5.6.2.4</ecNumber>
    </recommendedName>
</protein>
<dbReference type="InterPro" id="IPR000212">
    <property type="entry name" value="DNA_helicase_UvrD/REP"/>
</dbReference>
<dbReference type="PANTHER" id="PTHR11070:SF2">
    <property type="entry name" value="ATP-DEPENDENT DNA HELICASE SRS2"/>
    <property type="match status" value="1"/>
</dbReference>
<keyword evidence="16" id="KW-1185">Reference proteome</keyword>
<dbReference type="InterPro" id="IPR014017">
    <property type="entry name" value="DNA_helicase_UvrD-like_C"/>
</dbReference>
<proteinExistence type="inferred from homology"/>
<dbReference type="EC" id="5.6.2.4" evidence="9"/>
<dbReference type="GO" id="GO:0033202">
    <property type="term" value="C:DNA helicase complex"/>
    <property type="evidence" value="ECO:0007669"/>
    <property type="project" value="TreeGrafter"/>
</dbReference>
<dbReference type="SUPFAM" id="SSF52540">
    <property type="entry name" value="P-loop containing nucleoside triphosphate hydrolases"/>
    <property type="match status" value="1"/>
</dbReference>
<comment type="catalytic activity">
    <reaction evidence="8">
        <text>Couples ATP hydrolysis with the unwinding of duplex DNA by translocating in the 3'-5' direction.</text>
        <dbReference type="EC" id="5.6.2.4"/>
    </reaction>
</comment>
<accession>A0A559IL91</accession>
<dbReference type="Gene3D" id="1.10.486.10">
    <property type="entry name" value="PCRA, domain 4"/>
    <property type="match status" value="1"/>
</dbReference>
<evidence type="ECO:0000256" key="1">
    <source>
        <dbReference type="ARBA" id="ARBA00009922"/>
    </source>
</evidence>
<gene>
    <name evidence="15" type="ORF">FPZ44_20190</name>
</gene>
<name>A0A559IL91_9BACL</name>
<evidence type="ECO:0000313" key="15">
    <source>
        <dbReference type="EMBL" id="TVX88424.1"/>
    </source>
</evidence>
<dbReference type="PROSITE" id="PS51198">
    <property type="entry name" value="UVRD_HELICASE_ATP_BIND"/>
    <property type="match status" value="1"/>
</dbReference>
<keyword evidence="7" id="KW-0413">Isomerase</keyword>
<feature type="region of interest" description="Disordered" evidence="12">
    <location>
        <begin position="346"/>
        <end position="369"/>
    </location>
</feature>
<evidence type="ECO:0000256" key="3">
    <source>
        <dbReference type="ARBA" id="ARBA00022801"/>
    </source>
</evidence>
<dbReference type="InterPro" id="IPR027417">
    <property type="entry name" value="P-loop_NTPase"/>
</dbReference>
<dbReference type="GO" id="GO:0000725">
    <property type="term" value="P:recombinational repair"/>
    <property type="evidence" value="ECO:0007669"/>
    <property type="project" value="TreeGrafter"/>
</dbReference>
<dbReference type="InterPro" id="IPR013986">
    <property type="entry name" value="DExx_box_DNA_helicase_dom_sf"/>
</dbReference>
<evidence type="ECO:0000256" key="10">
    <source>
        <dbReference type="ARBA" id="ARBA00048988"/>
    </source>
</evidence>
<evidence type="ECO:0000259" key="13">
    <source>
        <dbReference type="PROSITE" id="PS51198"/>
    </source>
</evidence>
<evidence type="ECO:0000256" key="6">
    <source>
        <dbReference type="ARBA" id="ARBA00023125"/>
    </source>
</evidence>
<feature type="region of interest" description="Disordered" evidence="12">
    <location>
        <begin position="1"/>
        <end position="28"/>
    </location>
</feature>
<feature type="region of interest" description="Disordered" evidence="12">
    <location>
        <begin position="581"/>
        <end position="605"/>
    </location>
</feature>
<dbReference type="Pfam" id="PF13361">
    <property type="entry name" value="UvrD_C"/>
    <property type="match status" value="1"/>
</dbReference>
<dbReference type="Proteomes" id="UP000318102">
    <property type="component" value="Unassembled WGS sequence"/>
</dbReference>